<evidence type="ECO:0000313" key="4">
    <source>
        <dbReference type="Proteomes" id="UP000694287"/>
    </source>
</evidence>
<feature type="transmembrane region" description="Helical" evidence="2">
    <location>
        <begin position="180"/>
        <end position="202"/>
    </location>
</feature>
<keyword evidence="2" id="KW-0472">Membrane</keyword>
<accession>A0ABS6V057</accession>
<dbReference type="Proteomes" id="UP000694287">
    <property type="component" value="Unassembled WGS sequence"/>
</dbReference>
<organism evidence="3 4">
    <name type="scientific">Pseudonocardia abyssalis</name>
    <dbReference type="NCBI Taxonomy" id="2792008"/>
    <lineage>
        <taxon>Bacteria</taxon>
        <taxon>Bacillati</taxon>
        <taxon>Actinomycetota</taxon>
        <taxon>Actinomycetes</taxon>
        <taxon>Pseudonocardiales</taxon>
        <taxon>Pseudonocardiaceae</taxon>
        <taxon>Pseudonocardia</taxon>
    </lineage>
</organism>
<feature type="compositionally biased region" description="Low complexity" evidence="1">
    <location>
        <begin position="1"/>
        <end position="21"/>
    </location>
</feature>
<feature type="compositionally biased region" description="Low complexity" evidence="1">
    <location>
        <begin position="30"/>
        <end position="39"/>
    </location>
</feature>
<keyword evidence="2" id="KW-1133">Transmembrane helix</keyword>
<feature type="compositionally biased region" description="Pro residues" evidence="1">
    <location>
        <begin position="40"/>
        <end position="50"/>
    </location>
</feature>
<feature type="transmembrane region" description="Helical" evidence="2">
    <location>
        <begin position="208"/>
        <end position="227"/>
    </location>
</feature>
<feature type="transmembrane region" description="Helical" evidence="2">
    <location>
        <begin position="152"/>
        <end position="173"/>
    </location>
</feature>
<evidence type="ECO:0000256" key="2">
    <source>
        <dbReference type="SAM" id="Phobius"/>
    </source>
</evidence>
<dbReference type="RefSeq" id="WP_218605079.1">
    <property type="nucleotide sequence ID" value="NZ_JADQDJ010000297.1"/>
</dbReference>
<feature type="region of interest" description="Disordered" evidence="1">
    <location>
        <begin position="1"/>
        <end position="63"/>
    </location>
</feature>
<dbReference type="EMBL" id="JADQDK010000001">
    <property type="protein sequence ID" value="MBW0137880.1"/>
    <property type="molecule type" value="Genomic_DNA"/>
</dbReference>
<gene>
    <name evidence="3" type="ORF">I4I81_26965</name>
</gene>
<sequence length="237" mass="24477">MSTPSDPAQGQPDPGQQGRPAYGTGYGGVQYPYPEGQAPAPQPPVQPYPGPANQGQSYPYNPYGQASPYGQSPYGGYPAGLDDKASGPVTRPGIMVLALVLKVLAALPYLAFGVLFLVVPLDASLIPPELLDAPELAEAGLTTETLLSVVRVIGGFFAVLAVLYILFAVLAFAGRNWSRILVTVMTVGFALFLLFAAVSGGAADPASAAILLGPVALAVAGVVILFLPASNAYFSRR</sequence>
<evidence type="ECO:0008006" key="5">
    <source>
        <dbReference type="Google" id="ProtNLM"/>
    </source>
</evidence>
<reference evidence="3 4" key="1">
    <citation type="submission" date="2020-11" db="EMBL/GenBank/DDBJ databases">
        <title>Pseudonocardia abyssalis sp. nov. and Pseudonocardia oceani sp. nov., description and phylogenomic analysis of two novel actinomycetes isolated from the deep Southern Ocean.</title>
        <authorList>
            <person name="Parra J."/>
        </authorList>
    </citation>
    <scope>NUCLEOTIDE SEQUENCE [LARGE SCALE GENOMIC DNA]</scope>
    <source>
        <strain evidence="3 4">KRD-168</strain>
    </source>
</reference>
<evidence type="ECO:0000313" key="3">
    <source>
        <dbReference type="EMBL" id="MBW0137880.1"/>
    </source>
</evidence>
<keyword evidence="2" id="KW-0812">Transmembrane</keyword>
<keyword evidence="4" id="KW-1185">Reference proteome</keyword>
<name>A0ABS6V057_9PSEU</name>
<protein>
    <recommendedName>
        <fullName evidence="5">Integral membrane protein</fullName>
    </recommendedName>
</protein>
<proteinExistence type="predicted"/>
<comment type="caution">
    <text evidence="3">The sequence shown here is derived from an EMBL/GenBank/DDBJ whole genome shotgun (WGS) entry which is preliminary data.</text>
</comment>
<evidence type="ECO:0000256" key="1">
    <source>
        <dbReference type="SAM" id="MobiDB-lite"/>
    </source>
</evidence>
<feature type="transmembrane region" description="Helical" evidence="2">
    <location>
        <begin position="94"/>
        <end position="119"/>
    </location>
</feature>